<dbReference type="NCBIfam" id="NF003915">
    <property type="entry name" value="PRK05441.1"/>
    <property type="match status" value="1"/>
</dbReference>
<dbReference type="GO" id="GO:0016803">
    <property type="term" value="F:ether hydrolase activity"/>
    <property type="evidence" value="ECO:0007669"/>
    <property type="project" value="TreeGrafter"/>
</dbReference>
<feature type="domain" description="SIS" evidence="3">
    <location>
        <begin position="53"/>
        <end position="216"/>
    </location>
</feature>
<evidence type="ECO:0000313" key="4">
    <source>
        <dbReference type="EMBL" id="GEP96619.1"/>
    </source>
</evidence>
<evidence type="ECO:0000256" key="1">
    <source>
        <dbReference type="ARBA" id="ARBA00023239"/>
    </source>
</evidence>
<dbReference type="GO" id="GO:0097367">
    <property type="term" value="F:carbohydrate derivative binding"/>
    <property type="evidence" value="ECO:0007669"/>
    <property type="project" value="InterPro"/>
</dbReference>
<dbReference type="PANTHER" id="PTHR10088:SF4">
    <property type="entry name" value="GLUCOKINASE REGULATORY PROTEIN"/>
    <property type="match status" value="1"/>
</dbReference>
<keyword evidence="1" id="KW-0456">Lyase</keyword>
<dbReference type="InterPro" id="IPR005488">
    <property type="entry name" value="Etherase_MurQ"/>
</dbReference>
<dbReference type="AlphaFoldDB" id="A0A512RLR6"/>
<dbReference type="GO" id="GO:0046348">
    <property type="term" value="P:amino sugar catabolic process"/>
    <property type="evidence" value="ECO:0007669"/>
    <property type="project" value="InterPro"/>
</dbReference>
<dbReference type="Proteomes" id="UP000321436">
    <property type="component" value="Unassembled WGS sequence"/>
</dbReference>
<dbReference type="CDD" id="cd05007">
    <property type="entry name" value="SIS_Etherase"/>
    <property type="match status" value="1"/>
</dbReference>
<dbReference type="EMBL" id="BKAU01000002">
    <property type="protein sequence ID" value="GEP96619.1"/>
    <property type="molecule type" value="Genomic_DNA"/>
</dbReference>
<gene>
    <name evidence="4" type="primary">murQ_3</name>
    <name evidence="4" type="ORF">CCY01nite_28790</name>
</gene>
<proteinExistence type="predicted"/>
<keyword evidence="5" id="KW-1185">Reference proteome</keyword>
<dbReference type="InterPro" id="IPR001347">
    <property type="entry name" value="SIS_dom"/>
</dbReference>
<dbReference type="GO" id="GO:0009254">
    <property type="term" value="P:peptidoglycan turnover"/>
    <property type="evidence" value="ECO:0007669"/>
    <property type="project" value="TreeGrafter"/>
</dbReference>
<evidence type="ECO:0000313" key="5">
    <source>
        <dbReference type="Proteomes" id="UP000321436"/>
    </source>
</evidence>
<dbReference type="SUPFAM" id="SSF53697">
    <property type="entry name" value="SIS domain"/>
    <property type="match status" value="1"/>
</dbReference>
<dbReference type="Gene3D" id="3.40.50.10490">
    <property type="entry name" value="Glucose-6-phosphate isomerase like protein, domain 1"/>
    <property type="match status" value="1"/>
</dbReference>
<name>A0A512RLR6_9BACT</name>
<organism evidence="4 5">
    <name type="scientific">Chitinophaga cymbidii</name>
    <dbReference type="NCBI Taxonomy" id="1096750"/>
    <lineage>
        <taxon>Bacteria</taxon>
        <taxon>Pseudomonadati</taxon>
        <taxon>Bacteroidota</taxon>
        <taxon>Chitinophagia</taxon>
        <taxon>Chitinophagales</taxon>
        <taxon>Chitinophagaceae</taxon>
        <taxon>Chitinophaga</taxon>
    </lineage>
</organism>
<sequence>MNMLKVTEEPSPYRHLEKMTIEEITARINQEDKLVALAVEKALPSLNLLIGAVVKKLKDGGRMFYLGAGSGGRLSVLDVIEMPTTYGVPKGMMNAVLAGGTERLVEALEEMEDDTEAGWRQLQELQVSKNDIVIGISASGTTPYVLSGLQECRQRGILTGCIVSNPGSPIAAQADFPVEVITGPEFISGSTRMKCGTAQKMIFDIISTTTMIQIGRVEDNRMVNVALINNKIIDRAVKMLMAKAAIQNYEEAKQLLMKHGSVKKALDHLSEKI</sequence>
<dbReference type="PANTHER" id="PTHR10088">
    <property type="entry name" value="GLUCOKINASE REGULATORY PROTEIN"/>
    <property type="match status" value="1"/>
</dbReference>
<dbReference type="NCBIfam" id="NF009222">
    <property type="entry name" value="PRK12570.1"/>
    <property type="match status" value="1"/>
</dbReference>
<protein>
    <submittedName>
        <fullName evidence="4">N-acetylmuramic acid 6-phosphate etherase</fullName>
    </submittedName>
</protein>
<dbReference type="InterPro" id="IPR046348">
    <property type="entry name" value="SIS_dom_sf"/>
</dbReference>
<keyword evidence="2" id="KW-0119">Carbohydrate metabolism</keyword>
<dbReference type="GO" id="GO:0016835">
    <property type="term" value="F:carbon-oxygen lyase activity"/>
    <property type="evidence" value="ECO:0007669"/>
    <property type="project" value="InterPro"/>
</dbReference>
<comment type="caution">
    <text evidence="4">The sequence shown here is derived from an EMBL/GenBank/DDBJ whole genome shotgun (WGS) entry which is preliminary data.</text>
</comment>
<dbReference type="Pfam" id="PF22645">
    <property type="entry name" value="GKRP_SIS_N"/>
    <property type="match status" value="1"/>
</dbReference>
<evidence type="ECO:0000259" key="3">
    <source>
        <dbReference type="PROSITE" id="PS51464"/>
    </source>
</evidence>
<dbReference type="InterPro" id="IPR040190">
    <property type="entry name" value="MURQ/GCKR"/>
</dbReference>
<evidence type="ECO:0000256" key="2">
    <source>
        <dbReference type="ARBA" id="ARBA00023277"/>
    </source>
</evidence>
<accession>A0A512RLR6</accession>
<reference evidence="4 5" key="1">
    <citation type="submission" date="2019-07" db="EMBL/GenBank/DDBJ databases">
        <title>Whole genome shotgun sequence of Chitinophaga cymbidii NBRC 109752.</title>
        <authorList>
            <person name="Hosoyama A."/>
            <person name="Uohara A."/>
            <person name="Ohji S."/>
            <person name="Ichikawa N."/>
        </authorList>
    </citation>
    <scope>NUCLEOTIDE SEQUENCE [LARGE SCALE GENOMIC DNA]</scope>
    <source>
        <strain evidence="4 5">NBRC 109752</strain>
    </source>
</reference>
<dbReference type="PROSITE" id="PS51464">
    <property type="entry name" value="SIS"/>
    <property type="match status" value="1"/>
</dbReference>